<evidence type="ECO:0000313" key="4">
    <source>
        <dbReference type="EMBL" id="MFD2034444.1"/>
    </source>
</evidence>
<name>A0ABW4VIF2_9BACT</name>
<dbReference type="SUPFAM" id="SSF55073">
    <property type="entry name" value="Nucleotide cyclase"/>
    <property type="match status" value="1"/>
</dbReference>
<proteinExistence type="predicted"/>
<dbReference type="RefSeq" id="WP_376884585.1">
    <property type="nucleotide sequence ID" value="NZ_JBHUHR010000015.1"/>
</dbReference>
<dbReference type="Proteomes" id="UP001597361">
    <property type="component" value="Unassembled WGS sequence"/>
</dbReference>
<protein>
    <submittedName>
        <fullName evidence="4">Adenylate/guanylate cyclase domain-containing protein</fullName>
    </submittedName>
</protein>
<dbReference type="Gene3D" id="3.30.70.1230">
    <property type="entry name" value="Nucleotide cyclase"/>
    <property type="match status" value="1"/>
</dbReference>
<organism evidence="4 5">
    <name type="scientific">Belliella marina</name>
    <dbReference type="NCBI Taxonomy" id="1644146"/>
    <lineage>
        <taxon>Bacteria</taxon>
        <taxon>Pseudomonadati</taxon>
        <taxon>Bacteroidota</taxon>
        <taxon>Cytophagia</taxon>
        <taxon>Cytophagales</taxon>
        <taxon>Cyclobacteriaceae</taxon>
        <taxon>Belliella</taxon>
    </lineage>
</organism>
<dbReference type="PANTHER" id="PTHR43081">
    <property type="entry name" value="ADENYLATE CYCLASE, TERMINAL-DIFFERENTIATION SPECIFIC-RELATED"/>
    <property type="match status" value="1"/>
</dbReference>
<evidence type="ECO:0000256" key="1">
    <source>
        <dbReference type="PROSITE-ProRule" id="PRU00169"/>
    </source>
</evidence>
<feature type="domain" description="Response regulatory" evidence="2">
    <location>
        <begin position="3"/>
        <end position="122"/>
    </location>
</feature>
<dbReference type="InterPro" id="IPR011006">
    <property type="entry name" value="CheY-like_superfamily"/>
</dbReference>
<dbReference type="InterPro" id="IPR001789">
    <property type="entry name" value="Sig_transdc_resp-reg_receiver"/>
</dbReference>
<dbReference type="EMBL" id="JBHUHR010000015">
    <property type="protein sequence ID" value="MFD2034444.1"/>
    <property type="molecule type" value="Genomic_DNA"/>
</dbReference>
<evidence type="ECO:0000259" key="2">
    <source>
        <dbReference type="PROSITE" id="PS50110"/>
    </source>
</evidence>
<dbReference type="Pfam" id="PF00072">
    <property type="entry name" value="Response_reg"/>
    <property type="match status" value="1"/>
</dbReference>
<dbReference type="PANTHER" id="PTHR43081:SF1">
    <property type="entry name" value="ADENYLATE CYCLASE, TERMINAL-DIFFERENTIATION SPECIFIC"/>
    <property type="match status" value="1"/>
</dbReference>
<keyword evidence="1" id="KW-0597">Phosphoprotein</keyword>
<accession>A0ABW4VIF2</accession>
<feature type="domain" description="Guanylate cyclase" evidence="3">
    <location>
        <begin position="171"/>
        <end position="300"/>
    </location>
</feature>
<dbReference type="PROSITE" id="PS50110">
    <property type="entry name" value="RESPONSE_REGULATORY"/>
    <property type="match status" value="1"/>
</dbReference>
<dbReference type="InterPro" id="IPR050697">
    <property type="entry name" value="Adenylyl/Guanylyl_Cyclase_3/4"/>
</dbReference>
<evidence type="ECO:0000313" key="5">
    <source>
        <dbReference type="Proteomes" id="UP001597361"/>
    </source>
</evidence>
<comment type="caution">
    <text evidence="4">The sequence shown here is derived from an EMBL/GenBank/DDBJ whole genome shotgun (WGS) entry which is preliminary data.</text>
</comment>
<dbReference type="InterPro" id="IPR029787">
    <property type="entry name" value="Nucleotide_cyclase"/>
</dbReference>
<dbReference type="PROSITE" id="PS50125">
    <property type="entry name" value="GUANYLATE_CYCLASE_2"/>
    <property type="match status" value="1"/>
</dbReference>
<keyword evidence="5" id="KW-1185">Reference proteome</keyword>
<dbReference type="Gene3D" id="3.40.50.2300">
    <property type="match status" value="1"/>
</dbReference>
<evidence type="ECO:0000259" key="3">
    <source>
        <dbReference type="PROSITE" id="PS50125"/>
    </source>
</evidence>
<sequence length="346" mass="39037">MAKILVVDDEEDLEVLIKQKFRQKIRLNEYEFVFATNGRHALEQLLVHKDIDIVLSDINMPEMDGLTLLSKLNEQNTLLKSVIVSAYGDMDNIRVAMNRGAYDFVTKPINFKDLEITIERTLKHVLMLRDTLKAVKENNILKMYVDETVLNFMGGKEIEQAMFLNEIVEGTVVFIDICSFTSISENESADKVVELLNLYFDIMVQEIIKENGTVDKFIGDAIMAVFTGEYHIDRALDACLSIRKIIEQQAENTGTTNFKPKVSIGLNSGEMVSGNIGSATLKRFDFTVIGDTVNVAARLQAAAAQNQILISAKSFEMIKESFHCEEVGKLNLKNKSEPFLTYQVLE</sequence>
<dbReference type="CDD" id="cd07302">
    <property type="entry name" value="CHD"/>
    <property type="match status" value="1"/>
</dbReference>
<dbReference type="InterPro" id="IPR001054">
    <property type="entry name" value="A/G_cyclase"/>
</dbReference>
<gene>
    <name evidence="4" type="ORF">ACFSKL_06560</name>
</gene>
<feature type="modified residue" description="4-aspartylphosphate" evidence="1">
    <location>
        <position position="57"/>
    </location>
</feature>
<dbReference type="SMART" id="SM00448">
    <property type="entry name" value="REC"/>
    <property type="match status" value="1"/>
</dbReference>
<reference evidence="5" key="1">
    <citation type="journal article" date="2019" name="Int. J. Syst. Evol. Microbiol.">
        <title>The Global Catalogue of Microorganisms (GCM) 10K type strain sequencing project: providing services to taxonomists for standard genome sequencing and annotation.</title>
        <authorList>
            <consortium name="The Broad Institute Genomics Platform"/>
            <consortium name="The Broad Institute Genome Sequencing Center for Infectious Disease"/>
            <person name="Wu L."/>
            <person name="Ma J."/>
        </authorList>
    </citation>
    <scope>NUCLEOTIDE SEQUENCE [LARGE SCALE GENOMIC DNA]</scope>
    <source>
        <strain evidence="5">CGMCC 1.15180</strain>
    </source>
</reference>
<dbReference type="Pfam" id="PF00211">
    <property type="entry name" value="Guanylate_cyc"/>
    <property type="match status" value="1"/>
</dbReference>
<dbReference type="SUPFAM" id="SSF52172">
    <property type="entry name" value="CheY-like"/>
    <property type="match status" value="1"/>
</dbReference>
<dbReference type="SMART" id="SM00044">
    <property type="entry name" value="CYCc"/>
    <property type="match status" value="1"/>
</dbReference>